<sequence>MKHFQEDTMLMHQQRLCEKNRTEKFTWLKLKMVEMVMEIHNERDKHFMIYDRLVEAIDLVLGTKCRHRQQYCCDCGEEADLMSFAKPTTKNLRSFRNLNTLTVTVG</sequence>
<organism evidence="1 2">
    <name type="scientific">Macrosiphum euphorbiae</name>
    <name type="common">potato aphid</name>
    <dbReference type="NCBI Taxonomy" id="13131"/>
    <lineage>
        <taxon>Eukaryota</taxon>
        <taxon>Metazoa</taxon>
        <taxon>Ecdysozoa</taxon>
        <taxon>Arthropoda</taxon>
        <taxon>Hexapoda</taxon>
        <taxon>Insecta</taxon>
        <taxon>Pterygota</taxon>
        <taxon>Neoptera</taxon>
        <taxon>Paraneoptera</taxon>
        <taxon>Hemiptera</taxon>
        <taxon>Sternorrhyncha</taxon>
        <taxon>Aphidomorpha</taxon>
        <taxon>Aphidoidea</taxon>
        <taxon>Aphididae</taxon>
        <taxon>Macrosiphini</taxon>
        <taxon>Macrosiphum</taxon>
    </lineage>
</organism>
<accession>A0AAV0W139</accession>
<comment type="caution">
    <text evidence="1">The sequence shown here is derived from an EMBL/GenBank/DDBJ whole genome shotgun (WGS) entry which is preliminary data.</text>
</comment>
<evidence type="ECO:0000313" key="2">
    <source>
        <dbReference type="Proteomes" id="UP001160148"/>
    </source>
</evidence>
<dbReference type="EMBL" id="CARXXK010000001">
    <property type="protein sequence ID" value="CAI6347956.1"/>
    <property type="molecule type" value="Genomic_DNA"/>
</dbReference>
<reference evidence="1 2" key="1">
    <citation type="submission" date="2023-01" db="EMBL/GenBank/DDBJ databases">
        <authorList>
            <person name="Whitehead M."/>
        </authorList>
    </citation>
    <scope>NUCLEOTIDE SEQUENCE [LARGE SCALE GENOMIC DNA]</scope>
</reference>
<name>A0AAV0W139_9HEMI</name>
<keyword evidence="2" id="KW-1185">Reference proteome</keyword>
<dbReference type="Proteomes" id="UP001160148">
    <property type="component" value="Unassembled WGS sequence"/>
</dbReference>
<protein>
    <submittedName>
        <fullName evidence="1">Uncharacterized protein</fullName>
    </submittedName>
</protein>
<proteinExistence type="predicted"/>
<gene>
    <name evidence="1" type="ORF">MEUPH1_LOCUS4681</name>
</gene>
<evidence type="ECO:0000313" key="1">
    <source>
        <dbReference type="EMBL" id="CAI6347956.1"/>
    </source>
</evidence>
<dbReference type="AlphaFoldDB" id="A0AAV0W139"/>